<keyword evidence="1" id="KW-0472">Membrane</keyword>
<sequence length="53" mass="5635">MRKKSPASAGFFYARTVFFTSAAPGAAVSRYILQGVGEPVMDGDGFGDARYRG</sequence>
<evidence type="ECO:0000256" key="1">
    <source>
        <dbReference type="SAM" id="Phobius"/>
    </source>
</evidence>
<evidence type="ECO:0000313" key="4">
    <source>
        <dbReference type="Proteomes" id="UP000621898"/>
    </source>
</evidence>
<keyword evidence="1" id="KW-0812">Transmembrane</keyword>
<keyword evidence="2" id="KW-0732">Signal</keyword>
<organism evidence="3 4">
    <name type="scientific">Rhodanobacter panaciterrae</name>
    <dbReference type="NCBI Taxonomy" id="490572"/>
    <lineage>
        <taxon>Bacteria</taxon>
        <taxon>Pseudomonadati</taxon>
        <taxon>Pseudomonadota</taxon>
        <taxon>Gammaproteobacteria</taxon>
        <taxon>Lysobacterales</taxon>
        <taxon>Rhodanobacteraceae</taxon>
        <taxon>Rhodanobacter</taxon>
    </lineage>
</organism>
<feature type="signal peptide" evidence="2">
    <location>
        <begin position="1"/>
        <end position="22"/>
    </location>
</feature>
<keyword evidence="1" id="KW-1133">Transmembrane helix</keyword>
<protein>
    <submittedName>
        <fullName evidence="3">Uncharacterized protein</fullName>
    </submittedName>
</protein>
<keyword evidence="4" id="KW-1185">Reference proteome</keyword>
<proteinExistence type="predicted"/>
<name>A0ABQ2ZXJ9_9GAMM</name>
<evidence type="ECO:0000313" key="3">
    <source>
        <dbReference type="EMBL" id="GGY28636.1"/>
    </source>
</evidence>
<dbReference type="RefSeq" id="WP_189441299.1">
    <property type="nucleotide sequence ID" value="NZ_BMXT01000002.1"/>
</dbReference>
<feature type="chain" id="PRO_5046693008" evidence="2">
    <location>
        <begin position="23"/>
        <end position="53"/>
    </location>
</feature>
<dbReference type="Proteomes" id="UP000621898">
    <property type="component" value="Unassembled WGS sequence"/>
</dbReference>
<reference evidence="4" key="1">
    <citation type="journal article" date="2019" name="Int. J. Syst. Evol. Microbiol.">
        <title>The Global Catalogue of Microorganisms (GCM) 10K type strain sequencing project: providing services to taxonomists for standard genome sequencing and annotation.</title>
        <authorList>
            <consortium name="The Broad Institute Genomics Platform"/>
            <consortium name="The Broad Institute Genome Sequencing Center for Infectious Disease"/>
            <person name="Wu L."/>
            <person name="Ma J."/>
        </authorList>
    </citation>
    <scope>NUCLEOTIDE SEQUENCE [LARGE SCALE GENOMIC DNA]</scope>
    <source>
        <strain evidence="4">KCTC 22232</strain>
    </source>
</reference>
<comment type="caution">
    <text evidence="3">The sequence shown here is derived from an EMBL/GenBank/DDBJ whole genome shotgun (WGS) entry which is preliminary data.</text>
</comment>
<feature type="transmembrane region" description="Helical" evidence="1">
    <location>
        <begin position="12"/>
        <end position="33"/>
    </location>
</feature>
<dbReference type="EMBL" id="BMXT01000002">
    <property type="protein sequence ID" value="GGY28636.1"/>
    <property type="molecule type" value="Genomic_DNA"/>
</dbReference>
<evidence type="ECO:0000256" key="2">
    <source>
        <dbReference type="SAM" id="SignalP"/>
    </source>
</evidence>
<accession>A0ABQ2ZXJ9</accession>
<gene>
    <name evidence="3" type="ORF">GCM10008098_22280</name>
</gene>